<organism evidence="17 18">
    <name type="scientific">Fulvitalea axinellae</name>
    <dbReference type="NCBI Taxonomy" id="1182444"/>
    <lineage>
        <taxon>Bacteria</taxon>
        <taxon>Pseudomonadati</taxon>
        <taxon>Bacteroidota</taxon>
        <taxon>Cytophagia</taxon>
        <taxon>Cytophagales</taxon>
        <taxon>Persicobacteraceae</taxon>
        <taxon>Fulvitalea</taxon>
    </lineage>
</organism>
<dbReference type="SMART" id="SM00292">
    <property type="entry name" value="BRCT"/>
    <property type="match status" value="1"/>
</dbReference>
<dbReference type="GO" id="GO:0006260">
    <property type="term" value="P:DNA replication"/>
    <property type="evidence" value="ECO:0007669"/>
    <property type="project" value="UniProtKB-KW"/>
</dbReference>
<keyword evidence="11 14" id="KW-0234">DNA repair</keyword>
<dbReference type="GO" id="GO:0003911">
    <property type="term" value="F:DNA ligase (NAD+) activity"/>
    <property type="evidence" value="ECO:0007669"/>
    <property type="project" value="UniProtKB-UniRule"/>
</dbReference>
<dbReference type="FunFam" id="1.10.150.20:FF:000006">
    <property type="entry name" value="DNA ligase"/>
    <property type="match status" value="1"/>
</dbReference>
<evidence type="ECO:0000256" key="9">
    <source>
        <dbReference type="ARBA" id="ARBA00022842"/>
    </source>
</evidence>
<evidence type="ECO:0000256" key="7">
    <source>
        <dbReference type="ARBA" id="ARBA00022763"/>
    </source>
</evidence>
<dbReference type="InterPro" id="IPR001357">
    <property type="entry name" value="BRCT_dom"/>
</dbReference>
<keyword evidence="7 14" id="KW-0227">DNA damage</keyword>
<keyword evidence="5 14" id="KW-0235">DNA replication</keyword>
<gene>
    <name evidence="14 17" type="primary">ligA</name>
    <name evidence="17" type="ORF">FUAX_25190</name>
</gene>
<dbReference type="Gene3D" id="3.40.50.10190">
    <property type="entry name" value="BRCT domain"/>
    <property type="match status" value="1"/>
</dbReference>
<feature type="active site" description="N6-AMP-lysine intermediate" evidence="14">
    <location>
        <position position="116"/>
    </location>
</feature>
<dbReference type="Gene3D" id="6.20.10.30">
    <property type="match status" value="1"/>
</dbReference>
<keyword evidence="9 14" id="KW-0460">Magnesium</keyword>
<evidence type="ECO:0000256" key="14">
    <source>
        <dbReference type="HAMAP-Rule" id="MF_01588"/>
    </source>
</evidence>
<evidence type="ECO:0000313" key="18">
    <source>
        <dbReference type="Proteomes" id="UP001348817"/>
    </source>
</evidence>
<dbReference type="PANTHER" id="PTHR23389:SF9">
    <property type="entry name" value="DNA LIGASE"/>
    <property type="match status" value="1"/>
</dbReference>
<dbReference type="InterPro" id="IPR003583">
    <property type="entry name" value="Hlx-hairpin-Hlx_DNA-bd_motif"/>
</dbReference>
<evidence type="ECO:0000256" key="2">
    <source>
        <dbReference type="ARBA" id="ARBA00012722"/>
    </source>
</evidence>
<evidence type="ECO:0000256" key="15">
    <source>
        <dbReference type="RuleBase" id="RU000618"/>
    </source>
</evidence>
<dbReference type="PANTHER" id="PTHR23389">
    <property type="entry name" value="CHROMOSOME TRANSMISSION FIDELITY FACTOR 18"/>
    <property type="match status" value="1"/>
</dbReference>
<reference evidence="17 18" key="1">
    <citation type="submission" date="2021-12" db="EMBL/GenBank/DDBJ databases">
        <title>Genome sequencing of bacteria with rrn-lacking chromosome and rrn-plasmid.</title>
        <authorList>
            <person name="Anda M."/>
            <person name="Iwasaki W."/>
        </authorList>
    </citation>
    <scope>NUCLEOTIDE SEQUENCE [LARGE SCALE GENOMIC DNA]</scope>
    <source>
        <strain evidence="17 18">DSM 100852</strain>
    </source>
</reference>
<dbReference type="EMBL" id="AP025314">
    <property type="protein sequence ID" value="BDD10087.1"/>
    <property type="molecule type" value="Genomic_DNA"/>
</dbReference>
<keyword evidence="6 14" id="KW-0479">Metal-binding</keyword>
<dbReference type="InterPro" id="IPR010994">
    <property type="entry name" value="RuvA_2-like"/>
</dbReference>
<dbReference type="NCBIfam" id="TIGR00575">
    <property type="entry name" value="dnlj"/>
    <property type="match status" value="1"/>
</dbReference>
<evidence type="ECO:0000256" key="10">
    <source>
        <dbReference type="ARBA" id="ARBA00023027"/>
    </source>
</evidence>
<dbReference type="SUPFAM" id="SSF56091">
    <property type="entry name" value="DNA ligase/mRNA capping enzyme, catalytic domain"/>
    <property type="match status" value="1"/>
</dbReference>
<dbReference type="RefSeq" id="WP_338391665.1">
    <property type="nucleotide sequence ID" value="NZ_AP025314.1"/>
</dbReference>
<accession>A0AAU9CXB4</accession>
<protein>
    <recommendedName>
        <fullName evidence="3 14">DNA ligase</fullName>
        <ecNumber evidence="2 14">6.5.1.2</ecNumber>
    </recommendedName>
    <alternativeName>
        <fullName evidence="14">Polydeoxyribonucleotide synthase [NAD(+)]</fullName>
    </alternativeName>
</protein>
<dbReference type="Gene3D" id="3.30.470.30">
    <property type="entry name" value="DNA ligase/mRNA capping enzyme"/>
    <property type="match status" value="1"/>
</dbReference>
<keyword evidence="10 14" id="KW-0520">NAD</keyword>
<feature type="binding site" evidence="14">
    <location>
        <position position="114"/>
    </location>
    <ligand>
        <name>NAD(+)</name>
        <dbReference type="ChEBI" id="CHEBI:57540"/>
    </ligand>
</feature>
<dbReference type="InterPro" id="IPR004150">
    <property type="entry name" value="NAD_DNA_ligase_OB"/>
</dbReference>
<feature type="binding site" evidence="14">
    <location>
        <position position="174"/>
    </location>
    <ligand>
        <name>NAD(+)</name>
        <dbReference type="ChEBI" id="CHEBI:57540"/>
    </ligand>
</feature>
<dbReference type="FunFam" id="3.30.470.30:FF:000001">
    <property type="entry name" value="DNA ligase"/>
    <property type="match status" value="1"/>
</dbReference>
<dbReference type="SUPFAM" id="SSF52113">
    <property type="entry name" value="BRCT domain"/>
    <property type="match status" value="1"/>
</dbReference>
<dbReference type="Gene3D" id="1.10.287.610">
    <property type="entry name" value="Helix hairpin bin"/>
    <property type="match status" value="1"/>
</dbReference>
<dbReference type="InterPro" id="IPR013839">
    <property type="entry name" value="DNAligase_adenylation"/>
</dbReference>
<name>A0AAU9CXB4_9BACT</name>
<evidence type="ECO:0000256" key="4">
    <source>
        <dbReference type="ARBA" id="ARBA00022598"/>
    </source>
</evidence>
<feature type="binding site" evidence="14">
    <location>
        <position position="425"/>
    </location>
    <ligand>
        <name>Zn(2+)</name>
        <dbReference type="ChEBI" id="CHEBI:29105"/>
    </ligand>
</feature>
<dbReference type="EC" id="6.5.1.2" evidence="2 14"/>
<dbReference type="InterPro" id="IPR036420">
    <property type="entry name" value="BRCT_dom_sf"/>
</dbReference>
<sequence length="671" mass="75140">MDKEQARNEILELRQKLNYYNEQYYLHENSVVSDREFDSLLEKLIALEKAHPEFDDPNSPSSRVGGGITKEFPTVTHRYPMLSLGNTYSAEDLADFDQRIRKTLGDEPFEYLCELKFDGVAMSLRYENGKLSAGVTRGNGTQGDDVTNNVRTIRTVPLSLSGQDFPEDFEVRGEVMLPLKEFRRINAEREDIGEAQLANPRNAASGTIKMQDSKVVASRNLDCYLYYLLGENLGVGNQAEALEKMKEWGFFVSPTYRLCANLDEVMEYIEHWREGRNELGVETDGIVIKINDFKQRERLGNTSKSPRWAIAYKYETERAYTKLKNVTYQVGRTGAVTPVANLEPVDLAGTVVKRASLYNANEIERLGLRKGDTVGVEKGGEIIPKIVDVATENRPDESKSIAFVENCPECDTKLIRKEGEAVHYCPNETGCPPQIKGKIEHFVQRQAMNIMSLGTRTINALFNKGLANNIADLYELTYDQVIELEGFKEKSVNKLLQAIEDSKKKPFETVLFAIGIRFVGKTVAEKLARHFGSIDKIEQADFETLIDVPEIGEQIANSVIEFFKNEKSKELIERLKSHGLQFEVVADDSQSPASNQLDGLSFVVSGVFANFSRDGIKDAVKAHGGKIVSAISSKVDYLLAGEKIGPSKLSKAEKLGTKIISEEDFAELISD</sequence>
<feature type="binding site" evidence="14">
    <location>
        <position position="407"/>
    </location>
    <ligand>
        <name>Zn(2+)</name>
        <dbReference type="ChEBI" id="CHEBI:29105"/>
    </ligand>
</feature>
<feature type="binding site" evidence="14">
    <location>
        <begin position="34"/>
        <end position="38"/>
    </location>
    <ligand>
        <name>NAD(+)</name>
        <dbReference type="ChEBI" id="CHEBI:57540"/>
    </ligand>
</feature>
<dbReference type="InterPro" id="IPR033136">
    <property type="entry name" value="DNA_ligase_CS"/>
</dbReference>
<dbReference type="NCBIfam" id="NF005932">
    <property type="entry name" value="PRK07956.1"/>
    <property type="match status" value="1"/>
</dbReference>
<feature type="binding site" evidence="14">
    <location>
        <position position="410"/>
    </location>
    <ligand>
        <name>Zn(2+)</name>
        <dbReference type="ChEBI" id="CHEBI:29105"/>
    </ligand>
</feature>
<dbReference type="PROSITE" id="PS01056">
    <property type="entry name" value="DNA_LIGASE_N2"/>
    <property type="match status" value="1"/>
</dbReference>
<feature type="binding site" evidence="14">
    <location>
        <begin position="83"/>
        <end position="84"/>
    </location>
    <ligand>
        <name>NAD(+)</name>
        <dbReference type="ChEBI" id="CHEBI:57540"/>
    </ligand>
</feature>
<dbReference type="Pfam" id="PF01653">
    <property type="entry name" value="DNA_ligase_aden"/>
    <property type="match status" value="1"/>
</dbReference>
<dbReference type="GO" id="GO:0046872">
    <property type="term" value="F:metal ion binding"/>
    <property type="evidence" value="ECO:0007669"/>
    <property type="project" value="UniProtKB-KW"/>
</dbReference>
<evidence type="ECO:0000256" key="13">
    <source>
        <dbReference type="ARBA" id="ARBA00060881"/>
    </source>
</evidence>
<comment type="function">
    <text evidence="1 14">DNA ligase that catalyzes the formation of phosphodiester linkages between 5'-phosphoryl and 3'-hydroxyl groups in double-stranded DNA using NAD as a coenzyme and as the energy source for the reaction. It is essential for DNA replication and repair of damaged DNA.</text>
</comment>
<dbReference type="GO" id="GO:0005829">
    <property type="term" value="C:cytosol"/>
    <property type="evidence" value="ECO:0007669"/>
    <property type="project" value="TreeGrafter"/>
</dbReference>
<dbReference type="PIRSF" id="PIRSF001604">
    <property type="entry name" value="LigA"/>
    <property type="match status" value="1"/>
</dbReference>
<dbReference type="InterPro" id="IPR001679">
    <property type="entry name" value="DNA_ligase"/>
</dbReference>
<dbReference type="InterPro" id="IPR013840">
    <property type="entry name" value="DNAligase_N"/>
</dbReference>
<comment type="similarity">
    <text evidence="13 14">Belongs to the NAD-dependent DNA ligase family. LigA subfamily.</text>
</comment>
<feature type="binding site" evidence="14">
    <location>
        <position position="289"/>
    </location>
    <ligand>
        <name>NAD(+)</name>
        <dbReference type="ChEBI" id="CHEBI:57540"/>
    </ligand>
</feature>
<dbReference type="InterPro" id="IPR004149">
    <property type="entry name" value="Znf_DNAligase_C4"/>
</dbReference>
<dbReference type="Gene3D" id="2.40.50.140">
    <property type="entry name" value="Nucleic acid-binding proteins"/>
    <property type="match status" value="1"/>
</dbReference>
<dbReference type="Proteomes" id="UP001348817">
    <property type="component" value="Chromosome"/>
</dbReference>
<dbReference type="Pfam" id="PF00533">
    <property type="entry name" value="BRCT"/>
    <property type="match status" value="1"/>
</dbReference>
<dbReference type="FunFam" id="2.40.50.140:FF:000012">
    <property type="entry name" value="DNA ligase"/>
    <property type="match status" value="1"/>
</dbReference>
<evidence type="ECO:0000313" key="17">
    <source>
        <dbReference type="EMBL" id="BDD10087.1"/>
    </source>
</evidence>
<feature type="domain" description="BRCT" evidence="16">
    <location>
        <begin position="592"/>
        <end position="671"/>
    </location>
</feature>
<dbReference type="SMART" id="SM00278">
    <property type="entry name" value="HhH1"/>
    <property type="match status" value="3"/>
</dbReference>
<dbReference type="SUPFAM" id="SSF50249">
    <property type="entry name" value="Nucleic acid-binding proteins"/>
    <property type="match status" value="1"/>
</dbReference>
<dbReference type="InterPro" id="IPR012340">
    <property type="entry name" value="NA-bd_OB-fold"/>
</dbReference>
<dbReference type="Pfam" id="PF03119">
    <property type="entry name" value="DNA_ligase_ZBD"/>
    <property type="match status" value="1"/>
</dbReference>
<dbReference type="SMART" id="SM00532">
    <property type="entry name" value="LIGANc"/>
    <property type="match status" value="1"/>
</dbReference>
<feature type="binding site" evidence="14">
    <location>
        <position position="431"/>
    </location>
    <ligand>
        <name>Zn(2+)</name>
        <dbReference type="ChEBI" id="CHEBI:29105"/>
    </ligand>
</feature>
<dbReference type="AlphaFoldDB" id="A0AAU9CXB4"/>
<keyword evidence="14" id="KW-0464">Manganese</keyword>
<dbReference type="Pfam" id="PF12826">
    <property type="entry name" value="HHH_2"/>
    <property type="match status" value="1"/>
</dbReference>
<dbReference type="HAMAP" id="MF_01588">
    <property type="entry name" value="DNA_ligase_A"/>
    <property type="match status" value="1"/>
</dbReference>
<evidence type="ECO:0000256" key="6">
    <source>
        <dbReference type="ARBA" id="ARBA00022723"/>
    </source>
</evidence>
<comment type="catalytic activity">
    <reaction evidence="12 14 15">
        <text>NAD(+) + (deoxyribonucleotide)n-3'-hydroxyl + 5'-phospho-(deoxyribonucleotide)m = (deoxyribonucleotide)n+m + AMP + beta-nicotinamide D-nucleotide.</text>
        <dbReference type="EC" id="6.5.1.2"/>
    </reaction>
</comment>
<dbReference type="Gene3D" id="1.10.150.20">
    <property type="entry name" value="5' to 3' exonuclease, C-terminal subdomain"/>
    <property type="match status" value="2"/>
</dbReference>
<dbReference type="GO" id="GO:0006281">
    <property type="term" value="P:DNA repair"/>
    <property type="evidence" value="ECO:0007669"/>
    <property type="project" value="UniProtKB-KW"/>
</dbReference>
<keyword evidence="4 14" id="KW-0436">Ligase</keyword>
<dbReference type="FunFam" id="1.10.150.20:FF:000007">
    <property type="entry name" value="DNA ligase"/>
    <property type="match status" value="1"/>
</dbReference>
<dbReference type="SUPFAM" id="SSF47781">
    <property type="entry name" value="RuvA domain 2-like"/>
    <property type="match status" value="1"/>
</dbReference>
<proteinExistence type="inferred from homology"/>
<evidence type="ECO:0000259" key="16">
    <source>
        <dbReference type="PROSITE" id="PS50172"/>
    </source>
</evidence>
<evidence type="ECO:0000256" key="3">
    <source>
        <dbReference type="ARBA" id="ARBA00013308"/>
    </source>
</evidence>
<comment type="cofactor">
    <cofactor evidence="14">
        <name>Mg(2+)</name>
        <dbReference type="ChEBI" id="CHEBI:18420"/>
    </cofactor>
    <cofactor evidence="14">
        <name>Mn(2+)</name>
        <dbReference type="ChEBI" id="CHEBI:29035"/>
    </cofactor>
</comment>
<evidence type="ECO:0000256" key="8">
    <source>
        <dbReference type="ARBA" id="ARBA00022833"/>
    </source>
</evidence>
<evidence type="ECO:0000256" key="11">
    <source>
        <dbReference type="ARBA" id="ARBA00023204"/>
    </source>
</evidence>
<dbReference type="InterPro" id="IPR018239">
    <property type="entry name" value="DNA_ligase_AS"/>
</dbReference>
<dbReference type="PROSITE" id="PS01055">
    <property type="entry name" value="DNA_LIGASE_N1"/>
    <property type="match status" value="1"/>
</dbReference>
<keyword evidence="18" id="KW-1185">Reference proteome</keyword>
<feature type="binding site" evidence="14">
    <location>
        <position position="313"/>
    </location>
    <ligand>
        <name>NAD(+)</name>
        <dbReference type="ChEBI" id="CHEBI:57540"/>
    </ligand>
</feature>
<dbReference type="GO" id="GO:0003677">
    <property type="term" value="F:DNA binding"/>
    <property type="evidence" value="ECO:0007669"/>
    <property type="project" value="InterPro"/>
</dbReference>
<keyword evidence="8 14" id="KW-0862">Zinc</keyword>
<evidence type="ECO:0000256" key="12">
    <source>
        <dbReference type="ARBA" id="ARBA00034005"/>
    </source>
</evidence>
<dbReference type="InterPro" id="IPR041663">
    <property type="entry name" value="DisA/LigA_HHH"/>
</dbReference>
<dbReference type="KEGG" id="fax:FUAX_25190"/>
<dbReference type="CDD" id="cd00114">
    <property type="entry name" value="LIGANc"/>
    <property type="match status" value="1"/>
</dbReference>
<dbReference type="PROSITE" id="PS50172">
    <property type="entry name" value="BRCT"/>
    <property type="match status" value="1"/>
</dbReference>
<feature type="binding site" evidence="14">
    <location>
        <position position="137"/>
    </location>
    <ligand>
        <name>NAD(+)</name>
        <dbReference type="ChEBI" id="CHEBI:57540"/>
    </ligand>
</feature>
<dbReference type="Pfam" id="PF03120">
    <property type="entry name" value="OB_DNA_ligase"/>
    <property type="match status" value="1"/>
</dbReference>
<evidence type="ECO:0000256" key="5">
    <source>
        <dbReference type="ARBA" id="ARBA00022705"/>
    </source>
</evidence>
<evidence type="ECO:0000256" key="1">
    <source>
        <dbReference type="ARBA" id="ARBA00004067"/>
    </source>
</evidence>